<proteinExistence type="predicted"/>
<evidence type="ECO:0000313" key="2">
    <source>
        <dbReference type="Proteomes" id="UP001054945"/>
    </source>
</evidence>
<gene>
    <name evidence="1" type="primary">AVEN_179879_1</name>
    <name evidence="1" type="ORF">CEXT_641391</name>
</gene>
<comment type="caution">
    <text evidence="1">The sequence shown here is derived from an EMBL/GenBank/DDBJ whole genome shotgun (WGS) entry which is preliminary data.</text>
</comment>
<name>A0AAV4QQR7_CAEEX</name>
<dbReference type="Proteomes" id="UP001054945">
    <property type="component" value="Unassembled WGS sequence"/>
</dbReference>
<dbReference type="AlphaFoldDB" id="A0AAV4QQR7"/>
<reference evidence="1 2" key="1">
    <citation type="submission" date="2021-06" db="EMBL/GenBank/DDBJ databases">
        <title>Caerostris extrusa draft genome.</title>
        <authorList>
            <person name="Kono N."/>
            <person name="Arakawa K."/>
        </authorList>
    </citation>
    <scope>NUCLEOTIDE SEQUENCE [LARGE SCALE GENOMIC DNA]</scope>
</reference>
<keyword evidence="2" id="KW-1185">Reference proteome</keyword>
<sequence>MPAQMAPVRHQTYMAYRRPALGLVPAAAGHPTYLVRPRYPMVAIRQRMPQMPAPYAAASMYAMPYRRAPVPSPAYMNPMLMRRPYPAPYGNASYASHASYVVDVFTKSSTV</sequence>
<protein>
    <submittedName>
        <fullName evidence="1">Uncharacterized protein</fullName>
    </submittedName>
</protein>
<organism evidence="1 2">
    <name type="scientific">Caerostris extrusa</name>
    <name type="common">Bark spider</name>
    <name type="synonym">Caerostris bankana</name>
    <dbReference type="NCBI Taxonomy" id="172846"/>
    <lineage>
        <taxon>Eukaryota</taxon>
        <taxon>Metazoa</taxon>
        <taxon>Ecdysozoa</taxon>
        <taxon>Arthropoda</taxon>
        <taxon>Chelicerata</taxon>
        <taxon>Arachnida</taxon>
        <taxon>Araneae</taxon>
        <taxon>Araneomorphae</taxon>
        <taxon>Entelegynae</taxon>
        <taxon>Araneoidea</taxon>
        <taxon>Araneidae</taxon>
        <taxon>Caerostris</taxon>
    </lineage>
</organism>
<dbReference type="EMBL" id="BPLR01006700">
    <property type="protein sequence ID" value="GIY11805.1"/>
    <property type="molecule type" value="Genomic_DNA"/>
</dbReference>
<accession>A0AAV4QQR7</accession>
<evidence type="ECO:0000313" key="1">
    <source>
        <dbReference type="EMBL" id="GIY11805.1"/>
    </source>
</evidence>